<dbReference type="InterPro" id="IPR008780">
    <property type="entry name" value="Plasmodium_Vir"/>
</dbReference>
<evidence type="ECO:0000256" key="2">
    <source>
        <dbReference type="SAM" id="Phobius"/>
    </source>
</evidence>
<dbReference type="AlphaFoldDB" id="A0A1A9A8C9"/>
<feature type="compositionally biased region" description="Polar residues" evidence="1">
    <location>
        <begin position="234"/>
        <end position="246"/>
    </location>
</feature>
<evidence type="ECO:0000313" key="4">
    <source>
        <dbReference type="EMBL" id="SBT59265.1"/>
    </source>
</evidence>
<keyword evidence="2" id="KW-0472">Membrane</keyword>
<evidence type="ECO:0000313" key="6">
    <source>
        <dbReference type="Proteomes" id="UP000078555"/>
    </source>
</evidence>
<reference evidence="3" key="3">
    <citation type="submission" date="2016-05" db="EMBL/GenBank/DDBJ databases">
        <authorList>
            <person name="Lavstsen T."/>
            <person name="Jespersen J.S."/>
        </authorList>
    </citation>
    <scope>NUCLEOTIDE SEQUENCE [LARGE SCALE GENOMIC DNA]</scope>
</reference>
<gene>
    <name evidence="3" type="ORF">POVWA1_063590</name>
    <name evidence="4" type="ORF">POVWA2_094070</name>
</gene>
<accession>A0A1A9A8C9</accession>
<organism evidence="3 6">
    <name type="scientific">Plasmodium ovale wallikeri</name>
    <dbReference type="NCBI Taxonomy" id="864142"/>
    <lineage>
        <taxon>Eukaryota</taxon>
        <taxon>Sar</taxon>
        <taxon>Alveolata</taxon>
        <taxon>Apicomplexa</taxon>
        <taxon>Aconoidasida</taxon>
        <taxon>Haemosporida</taxon>
        <taxon>Plasmodiidae</taxon>
        <taxon>Plasmodium</taxon>
        <taxon>Plasmodium (Plasmodium)</taxon>
    </lineage>
</organism>
<keyword evidence="2" id="KW-1133">Transmembrane helix</keyword>
<dbReference type="EMBL" id="FLRD01000302">
    <property type="protein sequence ID" value="SBT52467.1"/>
    <property type="molecule type" value="Genomic_DNA"/>
</dbReference>
<dbReference type="Proteomes" id="UP000078555">
    <property type="component" value="Unassembled WGS sequence"/>
</dbReference>
<evidence type="ECO:0000256" key="1">
    <source>
        <dbReference type="SAM" id="MobiDB-lite"/>
    </source>
</evidence>
<proteinExistence type="predicted"/>
<dbReference type="Proteomes" id="UP000078550">
    <property type="component" value="Unassembled WGS sequence"/>
</dbReference>
<evidence type="ECO:0000313" key="5">
    <source>
        <dbReference type="Proteomes" id="UP000078550"/>
    </source>
</evidence>
<feature type="region of interest" description="Disordered" evidence="1">
    <location>
        <begin position="232"/>
        <end position="265"/>
    </location>
</feature>
<keyword evidence="2" id="KW-0812">Transmembrane</keyword>
<sequence>MSPGIDDTTFWSTLKQFTISKNGHLKELYSKFEDMCALDDNKNYCLIEKDKYNTCDNVHKLYHNLYGNKVKYEDSNPDFATFYDNPKKFCFFLKYWLYDKIIFNKFDGNAITQVFNGLESGNKIEIFMGNNYTCSFDIFEVEKIKEIKLFYDYIGSYDTEQKKSSINDKICEGKYKTTLNSMIDLYNDRSRNSERNSNKYSNKFDECKRTYNINVLCKLQCVGDGPHSMDEAQTGCSEVDSSPQHSSRSDTSHGKLHEDSTFGDSENQSTGITITIIPILAALFIIFPILYKLTPLGSWIHNSVIKAKNFLRNSNVNSTDALLNHISESDNEIFLRTPHYISYQSS</sequence>
<reference evidence="6" key="1">
    <citation type="submission" date="2016-05" db="EMBL/GenBank/DDBJ databases">
        <authorList>
            <person name="Naeem R."/>
        </authorList>
    </citation>
    <scope>NUCLEOTIDE SEQUENCE [LARGE SCALE GENOMIC DNA]</scope>
</reference>
<feature type="transmembrane region" description="Helical" evidence="2">
    <location>
        <begin position="271"/>
        <end position="291"/>
    </location>
</feature>
<evidence type="ECO:0000313" key="3">
    <source>
        <dbReference type="EMBL" id="SBT52467.1"/>
    </source>
</evidence>
<keyword evidence="6" id="KW-1185">Reference proteome</keyword>
<dbReference type="EMBL" id="FLRE01003122">
    <property type="protein sequence ID" value="SBT59265.1"/>
    <property type="molecule type" value="Genomic_DNA"/>
</dbReference>
<protein>
    <submittedName>
        <fullName evidence="3">PIR Superfamily Protein</fullName>
    </submittedName>
</protein>
<dbReference type="Pfam" id="PF05795">
    <property type="entry name" value="Plasmodium_Vir"/>
    <property type="match status" value="1"/>
</dbReference>
<reference evidence="5" key="2">
    <citation type="submission" date="2016-05" db="EMBL/GenBank/DDBJ databases">
        <authorList>
            <person name="Naeem Raeece"/>
        </authorList>
    </citation>
    <scope>NUCLEOTIDE SEQUENCE [LARGE SCALE GENOMIC DNA]</scope>
</reference>
<name>A0A1A9A8C9_PLAOA</name>
<feature type="compositionally biased region" description="Basic and acidic residues" evidence="1">
    <location>
        <begin position="247"/>
        <end position="260"/>
    </location>
</feature>